<dbReference type="InterPro" id="IPR001296">
    <property type="entry name" value="Glyco_trans_1"/>
</dbReference>
<dbReference type="GO" id="GO:0009103">
    <property type="term" value="P:lipopolysaccharide biosynthetic process"/>
    <property type="evidence" value="ECO:0007669"/>
    <property type="project" value="TreeGrafter"/>
</dbReference>
<evidence type="ECO:0000313" key="4">
    <source>
        <dbReference type="Proteomes" id="UP000197019"/>
    </source>
</evidence>
<dbReference type="SUPFAM" id="SSF53756">
    <property type="entry name" value="UDP-Glycosyltransferase/glycogen phosphorylase"/>
    <property type="match status" value="2"/>
</dbReference>
<dbReference type="GO" id="GO:0016757">
    <property type="term" value="F:glycosyltransferase activity"/>
    <property type="evidence" value="ECO:0007669"/>
    <property type="project" value="InterPro"/>
</dbReference>
<dbReference type="Gene3D" id="3.40.50.2000">
    <property type="entry name" value="Glycogen Phosphorylase B"/>
    <property type="match status" value="3"/>
</dbReference>
<dbReference type="Pfam" id="PF00534">
    <property type="entry name" value="Glycos_transf_1"/>
    <property type="match status" value="2"/>
</dbReference>
<accession>A0A1Z4BX07</accession>
<dbReference type="PANTHER" id="PTHR46401">
    <property type="entry name" value="GLYCOSYLTRANSFERASE WBBK-RELATED"/>
    <property type="match status" value="1"/>
</dbReference>
<feature type="domain" description="Glycosyl transferase family 1" evidence="2">
    <location>
        <begin position="228"/>
        <end position="381"/>
    </location>
</feature>
<gene>
    <name evidence="3" type="ORF">CEK71_06975</name>
</gene>
<dbReference type="Proteomes" id="UP000197019">
    <property type="component" value="Chromosome"/>
</dbReference>
<evidence type="ECO:0000259" key="2">
    <source>
        <dbReference type="Pfam" id="PF00534"/>
    </source>
</evidence>
<keyword evidence="1 3" id="KW-0808">Transferase</keyword>
<sequence>MRIVIDMQGAQTESRFRGIGRSALSLTLALVRNAGTHDIWLVLNAAFPDSIFSIRKAFADLLPESRLRVFDIPTPVAEREPANVWRARAGEKIREHFLQQLQPDFVLIPSLFEGYVDDAVSSIGLFAPNIKTAVVLHDLIPLMKPNVYLAQPQQRHYYDGKIQSLKKADLLFSISAHSKQEAVQALGLQEHSIITIASAADGCFRPESYGHETVSALFLRLGISRKVVMYAPGGFDPRKNFVNLFAAYAGLPQNLRDTHQLVIVSKITDGDRQNLQALRKKSGLAEHEVVVTGYVSDAELILLYNRATLFVFPSRHEGFGLPVLEAMSCGTPTIGSDTTSIPEVIGFQEALFDPDSVASISAKITQALTDDAFRHQLSQHGLQQAAKFSWDSCALKIWTAFEGYPKRQGSDLAAEVSGSFNNVLDAIAHISCPCEYSEADLRQVAKAIAFNTAVGLPRQLLYDISELVQRDAKSGIQRVVRSILLELFTIDFDGLVVRPIYFDGQQYRYAERFSARFLGKPDADIADGVVEFNQGDTYLAVDLNAHLTPFLHPLHARLQAQGVYVYFVVHDILLLQRPDWWPEGTSAVFAKWLASITEVATGLICVSETVANQVRAWVNANPPPRLMPLPISFFHLGADVENSVPTLGIPDDADTVLSALSQAPSFLSVGTIEPRKGHAQTLAAFELLWSEGVDVNLVIVGKQGWMIESLASRLKNHKLLNKRLFWLQGISDEYLEKVYGASTCLLAASEGEGFGLPLIEAANQRLPIIARDIPIFREVAGEYAYFFNGLQPEMLADAIHQWLGLYAAEAAPKSDNMPWQKWCQSTRQLLAAMQISERV</sequence>
<dbReference type="RefSeq" id="WP_088618712.1">
    <property type="nucleotide sequence ID" value="NZ_CP022129.1"/>
</dbReference>
<dbReference type="CDD" id="cd03809">
    <property type="entry name" value="GT4_MtfB-like"/>
    <property type="match status" value="2"/>
</dbReference>
<organism evidence="3 4">
    <name type="scientific">Methylovulum psychrotolerans</name>
    <dbReference type="NCBI Taxonomy" id="1704499"/>
    <lineage>
        <taxon>Bacteria</taxon>
        <taxon>Pseudomonadati</taxon>
        <taxon>Pseudomonadota</taxon>
        <taxon>Gammaproteobacteria</taxon>
        <taxon>Methylococcales</taxon>
        <taxon>Methylococcaceae</taxon>
        <taxon>Methylovulum</taxon>
    </lineage>
</organism>
<dbReference type="KEGG" id="mpsy:CEK71_06975"/>
<reference evidence="3 4" key="1">
    <citation type="submission" date="2017-06" db="EMBL/GenBank/DDBJ databases">
        <title>Genome Sequencing of the methanotroph Methylovulum psychrotolerants str. HV10-M2 isolated from a high-altitude environment.</title>
        <authorList>
            <person name="Mateos-Rivera A."/>
        </authorList>
    </citation>
    <scope>NUCLEOTIDE SEQUENCE [LARGE SCALE GENOMIC DNA]</scope>
    <source>
        <strain evidence="3 4">HV10_M2</strain>
    </source>
</reference>
<dbReference type="OrthoDB" id="9801609at2"/>
<protein>
    <submittedName>
        <fullName evidence="3">Glycosyl transferase family 1</fullName>
    </submittedName>
</protein>
<evidence type="ECO:0000313" key="3">
    <source>
        <dbReference type="EMBL" id="ASF45837.1"/>
    </source>
</evidence>
<evidence type="ECO:0000256" key="1">
    <source>
        <dbReference type="ARBA" id="ARBA00022679"/>
    </source>
</evidence>
<dbReference type="AlphaFoldDB" id="A0A1Z4BX07"/>
<dbReference type="EMBL" id="CP022129">
    <property type="protein sequence ID" value="ASF45837.1"/>
    <property type="molecule type" value="Genomic_DNA"/>
</dbReference>
<keyword evidence="4" id="KW-1185">Reference proteome</keyword>
<dbReference type="PANTHER" id="PTHR46401:SF2">
    <property type="entry name" value="GLYCOSYLTRANSFERASE WBBK-RELATED"/>
    <property type="match status" value="1"/>
</dbReference>
<name>A0A1Z4BX07_9GAMM</name>
<feature type="domain" description="Glycosyl transferase family 1" evidence="2">
    <location>
        <begin position="663"/>
        <end position="803"/>
    </location>
</feature>
<proteinExistence type="predicted"/>